<dbReference type="PANTHER" id="PTHR33594:SF1">
    <property type="entry name" value="HD_PDEASE DOMAIN-CONTAINING PROTEIN"/>
    <property type="match status" value="1"/>
</dbReference>
<proteinExistence type="predicted"/>
<name>A0A6C0KES8_9ZZZZ</name>
<evidence type="ECO:0000313" key="1">
    <source>
        <dbReference type="EMBL" id="QHU16535.1"/>
    </source>
</evidence>
<protein>
    <recommendedName>
        <fullName evidence="2">HD domain-containing protein</fullName>
    </recommendedName>
</protein>
<dbReference type="EMBL" id="MN740886">
    <property type="protein sequence ID" value="QHU16535.1"/>
    <property type="molecule type" value="Genomic_DNA"/>
</dbReference>
<reference evidence="1" key="1">
    <citation type="journal article" date="2020" name="Nature">
        <title>Giant virus diversity and host interactions through global metagenomics.</title>
        <authorList>
            <person name="Schulz F."/>
            <person name="Roux S."/>
            <person name="Paez-Espino D."/>
            <person name="Jungbluth S."/>
            <person name="Walsh D.A."/>
            <person name="Denef V.J."/>
            <person name="McMahon K.D."/>
            <person name="Konstantinidis K.T."/>
            <person name="Eloe-Fadrosh E.A."/>
            <person name="Kyrpides N.C."/>
            <person name="Woyke T."/>
        </authorList>
    </citation>
    <scope>NUCLEOTIDE SEQUENCE</scope>
    <source>
        <strain evidence="1">GVMAG-S-3300012000-53</strain>
    </source>
</reference>
<dbReference type="Gene3D" id="1.10.3210.10">
    <property type="entry name" value="Hypothetical protein af1432"/>
    <property type="match status" value="1"/>
</dbReference>
<dbReference type="SUPFAM" id="SSF109604">
    <property type="entry name" value="HD-domain/PDEase-like"/>
    <property type="match status" value="1"/>
</dbReference>
<organism evidence="1">
    <name type="scientific">viral metagenome</name>
    <dbReference type="NCBI Taxonomy" id="1070528"/>
    <lineage>
        <taxon>unclassified sequences</taxon>
        <taxon>metagenomes</taxon>
        <taxon>organismal metagenomes</taxon>
    </lineage>
</organism>
<accession>A0A6C0KES8</accession>
<dbReference type="PANTHER" id="PTHR33594">
    <property type="entry name" value="SUPERFAMILY HYDROLASE, PUTATIVE (AFU_ORTHOLOGUE AFUA_1G03035)-RELATED"/>
    <property type="match status" value="1"/>
</dbReference>
<sequence length="210" mass="24785">MTLITKLFNFVLFMTSKYNIDESHGISHSMNVLHNAYNIYENEKLINPQLFAQEKIIMVSAVLHDLCDKKYMDETEGICMIEEFLEDKMDKPEIDITKQIISTMSYSTVKKNGFPKLGVYQHAYHIVREADLLAAYDFDRCMLYNIHRLNGNIEHAYIDAYQLFRNRVFKHREDGLLNTDYSIKQSMVLETNALERMNTWRKIINKPILQ</sequence>
<evidence type="ECO:0008006" key="2">
    <source>
        <dbReference type="Google" id="ProtNLM"/>
    </source>
</evidence>
<dbReference type="AlphaFoldDB" id="A0A6C0KES8"/>